<keyword evidence="3" id="KW-1185">Reference proteome</keyword>
<accession>W5N122</accession>
<dbReference type="InterPro" id="IPR000357">
    <property type="entry name" value="HEAT"/>
</dbReference>
<evidence type="ECO:0000313" key="3">
    <source>
        <dbReference type="Proteomes" id="UP000018468"/>
    </source>
</evidence>
<proteinExistence type="predicted"/>
<dbReference type="Ensembl" id="ENSLOCT00000014360.1">
    <property type="protein sequence ID" value="ENSLOCP00000014331.1"/>
    <property type="gene ID" value="ENSLOCG00000011659.1"/>
</dbReference>
<dbReference type="PANTHER" id="PTHR12697">
    <property type="entry name" value="PBS LYASE HEAT-LIKE PROTEIN"/>
    <property type="match status" value="1"/>
</dbReference>
<dbReference type="Proteomes" id="UP000018468">
    <property type="component" value="Linkage group LG7"/>
</dbReference>
<dbReference type="InterPro" id="IPR016024">
    <property type="entry name" value="ARM-type_fold"/>
</dbReference>
<dbReference type="GeneTree" id="ENSGT00390000013207"/>
<organism evidence="2 3">
    <name type="scientific">Lepisosteus oculatus</name>
    <name type="common">Spotted gar</name>
    <dbReference type="NCBI Taxonomy" id="7918"/>
    <lineage>
        <taxon>Eukaryota</taxon>
        <taxon>Metazoa</taxon>
        <taxon>Chordata</taxon>
        <taxon>Craniata</taxon>
        <taxon>Vertebrata</taxon>
        <taxon>Euteleostomi</taxon>
        <taxon>Actinopterygii</taxon>
        <taxon>Neopterygii</taxon>
        <taxon>Holostei</taxon>
        <taxon>Semionotiformes</taxon>
        <taxon>Lepisosteidae</taxon>
        <taxon>Lepisosteus</taxon>
    </lineage>
</organism>
<dbReference type="Pfam" id="PF13646">
    <property type="entry name" value="HEAT_2"/>
    <property type="match status" value="1"/>
</dbReference>
<dbReference type="AlphaFoldDB" id="W5N122"/>
<dbReference type="SUPFAM" id="SSF48371">
    <property type="entry name" value="ARM repeat"/>
    <property type="match status" value="1"/>
</dbReference>
<dbReference type="Pfam" id="PF02985">
    <property type="entry name" value="HEAT"/>
    <property type="match status" value="1"/>
</dbReference>
<reference evidence="3" key="1">
    <citation type="submission" date="2011-12" db="EMBL/GenBank/DDBJ databases">
        <title>The Draft Genome of Lepisosteus oculatus.</title>
        <authorList>
            <consortium name="The Broad Institute Genome Assembly &amp; Analysis Group"/>
            <consortium name="Computational R&amp;D Group"/>
            <consortium name="and Sequencing Platform"/>
            <person name="Di Palma F."/>
            <person name="Alfoldi J."/>
            <person name="Johnson J."/>
            <person name="Berlin A."/>
            <person name="Gnerre S."/>
            <person name="Jaffe D."/>
            <person name="MacCallum I."/>
            <person name="Young S."/>
            <person name="Walker B.J."/>
            <person name="Lander E.S."/>
            <person name="Lindblad-Toh K."/>
        </authorList>
    </citation>
    <scope>NUCLEOTIDE SEQUENCE [LARGE SCALE GENOMIC DNA]</scope>
</reference>
<evidence type="ECO:0008006" key="4">
    <source>
        <dbReference type="Google" id="ProtNLM"/>
    </source>
</evidence>
<dbReference type="HOGENOM" id="CLU_012662_0_0_1"/>
<dbReference type="PANTHER" id="PTHR12697:SF20">
    <property type="entry name" value="HEAT REPEAT-CONTAINING PROTEIN 4"/>
    <property type="match status" value="1"/>
</dbReference>
<dbReference type="InterPro" id="IPR011989">
    <property type="entry name" value="ARM-like"/>
</dbReference>
<dbReference type="Gene3D" id="1.25.10.10">
    <property type="entry name" value="Leucine-rich Repeat Variant"/>
    <property type="match status" value="2"/>
</dbReference>
<dbReference type="GO" id="GO:0016491">
    <property type="term" value="F:oxidoreductase activity"/>
    <property type="evidence" value="ECO:0000318"/>
    <property type="project" value="GO_Central"/>
</dbReference>
<evidence type="ECO:0000256" key="1">
    <source>
        <dbReference type="ARBA" id="ARBA00022737"/>
    </source>
</evidence>
<reference evidence="2" key="2">
    <citation type="submission" date="2025-08" db="UniProtKB">
        <authorList>
            <consortium name="Ensembl"/>
        </authorList>
    </citation>
    <scope>IDENTIFICATION</scope>
</reference>
<dbReference type="eggNOG" id="ENOG502QPUU">
    <property type="taxonomic scope" value="Eukaryota"/>
</dbReference>
<dbReference type="EMBL" id="AHAT01019089">
    <property type="status" value="NOT_ANNOTATED_CDS"/>
    <property type="molecule type" value="Genomic_DNA"/>
</dbReference>
<name>W5N122_LEPOC</name>
<dbReference type="OMA" id="YATQSHN"/>
<sequence>MKHLRQERLYLQFLHRISSGLTFTQDVVKERGPDTLSYSQMDFSRLFDASGLLTTTAKLKNHTSHKRATPRQLPVCSSGCAEELRPKNTYTISTLPPELPSLFPTELPPSLHSVSELSTVQRTDSCLLQSNQSEALNVSKKVKGKRKANVSGSLKKTVSDDCISSSSKWDEFVLKKLTKTTAQWIVSQQMPGQSANKARLQDLLKQHYGSASATDLVCDEPMNMEDFRRYHDLPKEEPKEQIVDGTHPETPLPLYYRVPGFCLLPTRPDEPGGNNWTADNVKVRHLEPPQPPRLQDRLNPRAGRYVYHTDNSFEQELYSGKISRQVHQHDGRQRDRIIMDNNSEYQKHLQDRFPRGPEEWTFRYSASQNKTSILKPEKGARRWVSLPSPADYAMERGLQPPDYSGQDTILPGTLRKQPQSCPPQERHALRYMVEEWRKAWKLMTRWQNVTIEGLKRNLSDLHYHVRIIAIATCASGAVNRPSMGQESTATAPFWRPRDVQVVPEELQPLLLSALEDPSDRVRLAAALCQYVMGTANRQARNILHSVLQQGVGADSWAAAQCLALEGDTSIAVIQRLLSQLYEGEAHSDREQATVLLASLSKSTTLVRSLLAEKLNSGNWRDRAVSCNTIAGLSGPINKDIANKLVFLMWNDWNRNVRLAAARALGKMELGKEVHNELRKKLEEAPPSWRVEALSLLAQLEIMTAKLLPAFLCCLSDDYAAVRKQACQTAAALGIKDEMVLNHLIHLMQTDPLWEVRVRAISALGKIGCLTPAVQEHLLWALHHEEEPRVRIATCDAIKALCVSGPELQHFLQERLILEANPEVQRKIADVLRTYGCSLNNDKDTICKIKEQVDKLCTKGVITQKVLMLEELEETHMQQKRHLDLASDPGRQFTHTDMARLLEDSYTGQ</sequence>
<protein>
    <recommendedName>
        <fullName evidence="4">HEAT repeat containing 4</fullName>
    </recommendedName>
</protein>
<keyword evidence="1" id="KW-0677">Repeat</keyword>
<reference evidence="2" key="3">
    <citation type="submission" date="2025-09" db="UniProtKB">
        <authorList>
            <consortium name="Ensembl"/>
        </authorList>
    </citation>
    <scope>IDENTIFICATION</scope>
</reference>
<dbReference type="InParanoid" id="W5N122"/>
<dbReference type="Bgee" id="ENSLOCG00000011659">
    <property type="expression patterns" value="Expressed in testis"/>
</dbReference>
<evidence type="ECO:0000313" key="2">
    <source>
        <dbReference type="Ensembl" id="ENSLOCP00000014331.1"/>
    </source>
</evidence>